<gene>
    <name evidence="1" type="ORF">UFOVP1475_46</name>
</gene>
<organism evidence="1">
    <name type="scientific">uncultured Caudovirales phage</name>
    <dbReference type="NCBI Taxonomy" id="2100421"/>
    <lineage>
        <taxon>Viruses</taxon>
        <taxon>Duplodnaviria</taxon>
        <taxon>Heunggongvirae</taxon>
        <taxon>Uroviricota</taxon>
        <taxon>Caudoviricetes</taxon>
        <taxon>Peduoviridae</taxon>
        <taxon>Maltschvirus</taxon>
        <taxon>Maltschvirus maltsch</taxon>
    </lineage>
</organism>
<protein>
    <submittedName>
        <fullName evidence="1">Uncharacterized protein</fullName>
    </submittedName>
</protein>
<proteinExistence type="predicted"/>
<dbReference type="EMBL" id="LR797423">
    <property type="protein sequence ID" value="CAB4215710.1"/>
    <property type="molecule type" value="Genomic_DNA"/>
</dbReference>
<accession>A0A6J5SLU0</accession>
<sequence>MPIPSVNKGEDQSTYVGRCMHEIASEYDTNEQAVAICINTYEKSNMSEDTTFEEMKKLIKSQTK</sequence>
<name>A0A6J5SLU0_9CAUD</name>
<reference evidence="1" key="1">
    <citation type="submission" date="2020-05" db="EMBL/GenBank/DDBJ databases">
        <authorList>
            <person name="Chiriac C."/>
            <person name="Salcher M."/>
            <person name="Ghai R."/>
            <person name="Kavagutti S V."/>
        </authorList>
    </citation>
    <scope>NUCLEOTIDE SEQUENCE</scope>
</reference>
<evidence type="ECO:0000313" key="1">
    <source>
        <dbReference type="EMBL" id="CAB4215710.1"/>
    </source>
</evidence>